<protein>
    <submittedName>
        <fullName evidence="1">Uncharacterized protein</fullName>
    </submittedName>
</protein>
<dbReference type="EMBL" id="CZPT02000469">
    <property type="protein sequence ID" value="SCU65975.1"/>
    <property type="molecule type" value="Genomic_DNA"/>
</dbReference>
<organism evidence="1 2">
    <name type="scientific">Trypanosoma equiperdum</name>
    <dbReference type="NCBI Taxonomy" id="5694"/>
    <lineage>
        <taxon>Eukaryota</taxon>
        <taxon>Discoba</taxon>
        <taxon>Euglenozoa</taxon>
        <taxon>Kinetoplastea</taxon>
        <taxon>Metakinetoplastina</taxon>
        <taxon>Trypanosomatida</taxon>
        <taxon>Trypanosomatidae</taxon>
        <taxon>Trypanosoma</taxon>
    </lineage>
</organism>
<dbReference type="GeneID" id="92379577"/>
<accession>A0A1G4I2I4</accession>
<evidence type="ECO:0000313" key="1">
    <source>
        <dbReference type="EMBL" id="SCU65975.1"/>
    </source>
</evidence>
<comment type="caution">
    <text evidence="1">The sequence shown here is derived from an EMBL/GenBank/DDBJ whole genome shotgun (WGS) entry which is preliminary data.</text>
</comment>
<dbReference type="VEuPathDB" id="TriTrypDB:TEOVI_000563700"/>
<dbReference type="RefSeq" id="XP_067077484.1">
    <property type="nucleotide sequence ID" value="XM_067221383.1"/>
</dbReference>
<dbReference type="AlphaFoldDB" id="A0A1G4I2I4"/>
<proteinExistence type="predicted"/>
<dbReference type="Proteomes" id="UP000195570">
    <property type="component" value="Unassembled WGS sequence"/>
</dbReference>
<sequence>MPTGPSLIPAGKSFSPGISSAFQAVIAALSHLVHCCLQFGSQSRALQNSGSLFRLLASVVNLFRQLVRLSDMLILSKGPGTVSSEAAGSMPVVFPNPVSMSWQIESRSARFIASSSVALTFCISATLSSAASNNRAFVSGFM</sequence>
<reference evidence="1" key="1">
    <citation type="submission" date="2016-09" db="EMBL/GenBank/DDBJ databases">
        <authorList>
            <person name="Hebert L."/>
            <person name="Moumen B."/>
        </authorList>
    </citation>
    <scope>NUCLEOTIDE SEQUENCE [LARGE SCALE GENOMIC DNA]</scope>
    <source>
        <strain evidence="1">OVI</strain>
    </source>
</reference>
<keyword evidence="2" id="KW-1185">Reference proteome</keyword>
<name>A0A1G4I2I4_TRYEQ</name>
<evidence type="ECO:0000313" key="2">
    <source>
        <dbReference type="Proteomes" id="UP000195570"/>
    </source>
</evidence>
<gene>
    <name evidence="1" type="ORF">TEOVI_000563700</name>
</gene>